<dbReference type="Proteomes" id="UP000886817">
    <property type="component" value="Unassembled WGS sequence"/>
</dbReference>
<evidence type="ECO:0000256" key="1">
    <source>
        <dbReference type="ARBA" id="ARBA00004651"/>
    </source>
</evidence>
<protein>
    <submittedName>
        <fullName evidence="9">AI-2E family transporter</fullName>
    </submittedName>
</protein>
<keyword evidence="3" id="KW-0813">Transport</keyword>
<sequence length="384" mass="43163">MELDKKNMQKIMLLILFAALVFVGLQHMEVLIGLLRTGLQLLFPFILGAAIAFILNVPMHFLEEKIFGRFKKKSNRKIRKLIRPVSLVLSLILIAGIIMIVVLVVVPDLAGTAVSLGRNIERSIPKIQAWAIDTFHNNTQFVDWIQSIQVNWEQMFQRVMDMLRSSMANVLSSTVSVTMGIFSTIANLCIGFVFACYLLLQKERLGRQVRKVFHAFMPAKRVERVIYICSLSYHTFSNFITGQCIEAVILGTMFFVTMSIFRFPYALLVGVLIAFTALIPIFGAFIGCIVGALLILMVDPMRALMFILLFLVLQQIEGNLIYPHVVGSSVGLPSIWVLMAVTLGGNLLGVAGMLIFIPLMSVLYSLFREWVNRRLSRKAAKTPE</sequence>
<dbReference type="PANTHER" id="PTHR21716:SF53">
    <property type="entry name" value="PERMEASE PERM-RELATED"/>
    <property type="match status" value="1"/>
</dbReference>
<dbReference type="PANTHER" id="PTHR21716">
    <property type="entry name" value="TRANSMEMBRANE PROTEIN"/>
    <property type="match status" value="1"/>
</dbReference>
<feature type="transmembrane region" description="Helical" evidence="8">
    <location>
        <begin position="170"/>
        <end position="200"/>
    </location>
</feature>
<dbReference type="EMBL" id="DXEX01000161">
    <property type="protein sequence ID" value="HIX59544.1"/>
    <property type="molecule type" value="Genomic_DNA"/>
</dbReference>
<reference evidence="9" key="2">
    <citation type="submission" date="2021-04" db="EMBL/GenBank/DDBJ databases">
        <authorList>
            <person name="Gilroy R."/>
        </authorList>
    </citation>
    <scope>NUCLEOTIDE SEQUENCE</scope>
    <source>
        <strain evidence="9">ChiSjej1B19-8411</strain>
    </source>
</reference>
<dbReference type="Pfam" id="PF01594">
    <property type="entry name" value="AI-2E_transport"/>
    <property type="match status" value="1"/>
</dbReference>
<dbReference type="GO" id="GO:0005886">
    <property type="term" value="C:plasma membrane"/>
    <property type="evidence" value="ECO:0007669"/>
    <property type="project" value="UniProtKB-SubCell"/>
</dbReference>
<gene>
    <name evidence="9" type="ORF">IAA45_07515</name>
</gene>
<evidence type="ECO:0000256" key="8">
    <source>
        <dbReference type="SAM" id="Phobius"/>
    </source>
</evidence>
<keyword evidence="7 8" id="KW-0472">Membrane</keyword>
<evidence type="ECO:0000313" key="10">
    <source>
        <dbReference type="Proteomes" id="UP000886817"/>
    </source>
</evidence>
<evidence type="ECO:0000256" key="6">
    <source>
        <dbReference type="ARBA" id="ARBA00022989"/>
    </source>
</evidence>
<comment type="similarity">
    <text evidence="2">Belongs to the autoinducer-2 exporter (AI-2E) (TC 2.A.86) family.</text>
</comment>
<feature type="transmembrane region" description="Helical" evidence="8">
    <location>
        <begin position="267"/>
        <end position="296"/>
    </location>
</feature>
<accession>A0A9D2B3Y2</accession>
<evidence type="ECO:0000256" key="2">
    <source>
        <dbReference type="ARBA" id="ARBA00009773"/>
    </source>
</evidence>
<comment type="subcellular location">
    <subcellularLocation>
        <location evidence="1">Cell membrane</location>
        <topology evidence="1">Multi-pass membrane protein</topology>
    </subcellularLocation>
</comment>
<dbReference type="AlphaFoldDB" id="A0A9D2B3Y2"/>
<name>A0A9D2B3Y2_9FIRM</name>
<feature type="transmembrane region" description="Helical" evidence="8">
    <location>
        <begin position="12"/>
        <end position="35"/>
    </location>
</feature>
<feature type="transmembrane region" description="Helical" evidence="8">
    <location>
        <begin position="334"/>
        <end position="367"/>
    </location>
</feature>
<keyword evidence="6 8" id="KW-1133">Transmembrane helix</keyword>
<feature type="transmembrane region" description="Helical" evidence="8">
    <location>
        <begin position="303"/>
        <end position="322"/>
    </location>
</feature>
<reference evidence="9" key="1">
    <citation type="journal article" date="2021" name="PeerJ">
        <title>Extensive microbial diversity within the chicken gut microbiome revealed by metagenomics and culture.</title>
        <authorList>
            <person name="Gilroy R."/>
            <person name="Ravi A."/>
            <person name="Getino M."/>
            <person name="Pursley I."/>
            <person name="Horton D.L."/>
            <person name="Alikhan N.F."/>
            <person name="Baker D."/>
            <person name="Gharbi K."/>
            <person name="Hall N."/>
            <person name="Watson M."/>
            <person name="Adriaenssens E.M."/>
            <person name="Foster-Nyarko E."/>
            <person name="Jarju S."/>
            <person name="Secka A."/>
            <person name="Antonio M."/>
            <person name="Oren A."/>
            <person name="Chaudhuri R.R."/>
            <person name="La Ragione R."/>
            <person name="Hildebrand F."/>
            <person name="Pallen M.J."/>
        </authorList>
    </citation>
    <scope>NUCLEOTIDE SEQUENCE</scope>
    <source>
        <strain evidence="9">ChiSjej1B19-8411</strain>
    </source>
</reference>
<organism evidence="9 10">
    <name type="scientific">Candidatus Blautia gallistercoris</name>
    <dbReference type="NCBI Taxonomy" id="2838490"/>
    <lineage>
        <taxon>Bacteria</taxon>
        <taxon>Bacillati</taxon>
        <taxon>Bacillota</taxon>
        <taxon>Clostridia</taxon>
        <taxon>Lachnospirales</taxon>
        <taxon>Lachnospiraceae</taxon>
        <taxon>Blautia</taxon>
    </lineage>
</organism>
<evidence type="ECO:0000313" key="9">
    <source>
        <dbReference type="EMBL" id="HIX59544.1"/>
    </source>
</evidence>
<feature type="transmembrane region" description="Helical" evidence="8">
    <location>
        <begin position="81"/>
        <end position="106"/>
    </location>
</feature>
<dbReference type="GO" id="GO:0055085">
    <property type="term" value="P:transmembrane transport"/>
    <property type="evidence" value="ECO:0007669"/>
    <property type="project" value="TreeGrafter"/>
</dbReference>
<keyword evidence="5 8" id="KW-0812">Transmembrane</keyword>
<evidence type="ECO:0000256" key="3">
    <source>
        <dbReference type="ARBA" id="ARBA00022448"/>
    </source>
</evidence>
<feature type="transmembrane region" description="Helical" evidence="8">
    <location>
        <begin position="41"/>
        <end position="61"/>
    </location>
</feature>
<keyword evidence="4" id="KW-1003">Cell membrane</keyword>
<evidence type="ECO:0000256" key="5">
    <source>
        <dbReference type="ARBA" id="ARBA00022692"/>
    </source>
</evidence>
<evidence type="ECO:0000256" key="4">
    <source>
        <dbReference type="ARBA" id="ARBA00022475"/>
    </source>
</evidence>
<feature type="transmembrane region" description="Helical" evidence="8">
    <location>
        <begin position="240"/>
        <end position="261"/>
    </location>
</feature>
<evidence type="ECO:0000256" key="7">
    <source>
        <dbReference type="ARBA" id="ARBA00023136"/>
    </source>
</evidence>
<comment type="caution">
    <text evidence="9">The sequence shown here is derived from an EMBL/GenBank/DDBJ whole genome shotgun (WGS) entry which is preliminary data.</text>
</comment>
<dbReference type="InterPro" id="IPR002549">
    <property type="entry name" value="AI-2E-like"/>
</dbReference>
<proteinExistence type="inferred from homology"/>